<evidence type="ECO:0000313" key="7">
    <source>
        <dbReference type="Proteomes" id="UP000285209"/>
    </source>
</evidence>
<comment type="caution">
    <text evidence="4">The sequence shown here is derived from an EMBL/GenBank/DDBJ whole genome shotgun (WGS) entry which is preliminary data.</text>
</comment>
<dbReference type="AlphaFoldDB" id="A0A396FFW2"/>
<feature type="signal peptide" evidence="1">
    <location>
        <begin position="1"/>
        <end position="28"/>
    </location>
</feature>
<dbReference type="Proteomes" id="UP000283431">
    <property type="component" value="Unassembled WGS sequence"/>
</dbReference>
<keyword evidence="1" id="KW-0732">Signal</keyword>
<evidence type="ECO:0000313" key="4">
    <source>
        <dbReference type="EMBL" id="RHL79550.1"/>
    </source>
</evidence>
<evidence type="ECO:0000313" key="2">
    <source>
        <dbReference type="EMBL" id="RGZ18961.1"/>
    </source>
</evidence>
<name>A0A396FFW2_9FIRM</name>
<gene>
    <name evidence="4" type="ORF">DW001_07290</name>
    <name evidence="3" type="ORF">DW975_09145</name>
    <name evidence="2" type="ORF">DXA03_06330</name>
</gene>
<sequence length="305" mass="32977">MLKKHFKKLVSLALTAVMVMGMSVTSFAAETETEIPAYSVTVNEYDIYVQTRCATQAQLARSGMDSDSIDVIKSNAIETKLSELSNKSEKELSQLGYTSEQIDLLQNYNGERIETNAELRGIFADMTCNFYKYSASTSSLAVKVIWNWSNVPVLAGVAIKDIIGIRWQGTNSSGQPLNLALNTNGSSCKISYYSRSGSYKSRSSVSISTDDPYGHAYAKIPMSAGTGDAVGDYYAKKGTLILKVDRTGSNSIKEGAFVFGYGHTIVSVSPSLSLPASFGIGFSAGVETMCEEAIRMNNSGTITKY</sequence>
<accession>A0A396FFW2</accession>
<evidence type="ECO:0000313" key="6">
    <source>
        <dbReference type="Proteomes" id="UP000283431"/>
    </source>
</evidence>
<reference evidence="5 6" key="1">
    <citation type="submission" date="2018-08" db="EMBL/GenBank/DDBJ databases">
        <title>A genome reference for cultivated species of the human gut microbiota.</title>
        <authorList>
            <person name="Zou Y."/>
            <person name="Xue W."/>
            <person name="Luo G."/>
        </authorList>
    </citation>
    <scope>NUCLEOTIDE SEQUENCE [LARGE SCALE GENOMIC DNA]</scope>
    <source>
        <strain evidence="4 5">AF36-2BH</strain>
        <strain evidence="3 6">AM48-7</strain>
        <strain evidence="2 7">AM54-25XD</strain>
    </source>
</reference>
<evidence type="ECO:0000313" key="3">
    <source>
        <dbReference type="EMBL" id="RGZ74834.1"/>
    </source>
</evidence>
<dbReference type="Proteomes" id="UP000266698">
    <property type="component" value="Unassembled WGS sequence"/>
</dbReference>
<dbReference type="EMBL" id="QSDV01000007">
    <property type="protein sequence ID" value="RGZ18961.1"/>
    <property type="molecule type" value="Genomic_DNA"/>
</dbReference>
<evidence type="ECO:0000313" key="5">
    <source>
        <dbReference type="Proteomes" id="UP000266698"/>
    </source>
</evidence>
<dbReference type="EMBL" id="QSEN01000015">
    <property type="protein sequence ID" value="RGZ74834.1"/>
    <property type="molecule type" value="Genomic_DNA"/>
</dbReference>
<protein>
    <submittedName>
        <fullName evidence="4">Uncharacterized protein</fullName>
    </submittedName>
</protein>
<proteinExistence type="predicted"/>
<dbReference type="Proteomes" id="UP000285209">
    <property type="component" value="Unassembled WGS sequence"/>
</dbReference>
<feature type="chain" id="PRO_5036334533" evidence="1">
    <location>
        <begin position="29"/>
        <end position="305"/>
    </location>
</feature>
<organism evidence="4 5">
    <name type="scientific">Agathobacter rectalis</name>
    <dbReference type="NCBI Taxonomy" id="39491"/>
    <lineage>
        <taxon>Bacteria</taxon>
        <taxon>Bacillati</taxon>
        <taxon>Bacillota</taxon>
        <taxon>Clostridia</taxon>
        <taxon>Lachnospirales</taxon>
        <taxon>Lachnospiraceae</taxon>
        <taxon>Agathobacter</taxon>
    </lineage>
</organism>
<dbReference type="EMBL" id="QRPB01000007">
    <property type="protein sequence ID" value="RHL79550.1"/>
    <property type="molecule type" value="Genomic_DNA"/>
</dbReference>
<evidence type="ECO:0000256" key="1">
    <source>
        <dbReference type="SAM" id="SignalP"/>
    </source>
</evidence>